<proteinExistence type="predicted"/>
<accession>I4HDP0</accession>
<dbReference type="EMBL" id="CAIM01000579">
    <property type="protein sequence ID" value="CCI20164.1"/>
    <property type="molecule type" value="Genomic_DNA"/>
</dbReference>
<reference evidence="1 2" key="1">
    <citation type="submission" date="2012-04" db="EMBL/GenBank/DDBJ databases">
        <authorList>
            <person name="Genoscope - CEA"/>
        </authorList>
    </citation>
    <scope>NUCLEOTIDE SEQUENCE [LARGE SCALE GENOMIC DNA]</scope>
    <source>
        <strain evidence="1 2">9807</strain>
    </source>
</reference>
<name>I4HDP0_MICAE</name>
<gene>
    <name evidence="1" type="ORF">MICAF_620006</name>
</gene>
<protein>
    <submittedName>
        <fullName evidence="1">Uncharacterized protein</fullName>
    </submittedName>
</protein>
<evidence type="ECO:0000313" key="2">
    <source>
        <dbReference type="Proteomes" id="UP000003613"/>
    </source>
</evidence>
<evidence type="ECO:0000313" key="1">
    <source>
        <dbReference type="EMBL" id="CCI20164.1"/>
    </source>
</evidence>
<dbReference type="AlphaFoldDB" id="I4HDP0"/>
<comment type="caution">
    <text evidence="1">The sequence shown here is derived from an EMBL/GenBank/DDBJ whole genome shotgun (WGS) entry which is preliminary data.</text>
</comment>
<dbReference type="Proteomes" id="UP000003613">
    <property type="component" value="Unassembled WGS sequence"/>
</dbReference>
<organism evidence="1 2">
    <name type="scientific">Microcystis aeruginosa PCC 9807</name>
    <dbReference type="NCBI Taxonomy" id="1160283"/>
    <lineage>
        <taxon>Bacteria</taxon>
        <taxon>Bacillati</taxon>
        <taxon>Cyanobacteriota</taxon>
        <taxon>Cyanophyceae</taxon>
        <taxon>Oscillatoriophycideae</taxon>
        <taxon>Chroococcales</taxon>
        <taxon>Microcystaceae</taxon>
        <taxon>Microcystis</taxon>
    </lineage>
</organism>
<sequence>MFSLKLNVLACRDTVSPNKVNTAVMYITLVFINVSPQSAIAFSQLGEATTQPKTEGR</sequence>
<dbReference type="HOGENOM" id="CLU_203900_0_0_3"/>